<accession>A0ACB8AHS3</accession>
<dbReference type="Proteomes" id="UP000790377">
    <property type="component" value="Unassembled WGS sequence"/>
</dbReference>
<proteinExistence type="predicted"/>
<comment type="caution">
    <text evidence="1">The sequence shown here is derived from an EMBL/GenBank/DDBJ whole genome shotgun (WGS) entry which is preliminary data.</text>
</comment>
<sequence length="455" mass="48533">MTTTSLPESTTILIVGAGPTGLATALSLFHHGCRDLVIVDAVEEGNNTSRAIVIHAATLEALDSIESGSGLAERGNKGESISLRSRTAELAHPSFTSLKKHTLHPYVLFLPQNITEQVLGEKLASLGVHVFRPKRVVGLKQSNRDDLATEVSFDDGSTVTAKYVIGADGARSVVRTTAGIGFRDPDGEIEATHNLAQMILADVTFKGGAPPNAALTGVMTPQSLFIFAPFPESFNKDLARNGHEITDTICRIGCGVPLSEGPPPSSPSKQYLQNLIDRFGPTYMSSDPSVNATPVEIDQVVWSTRFRTHSAIADTSFTRFRTNGDTEGGVILLVGDAAHIHSPAGGQGMNLGIRDAVFLGEAVAEHIKLCAAATSLADADVVLRNFADARHARAEEVIGLTKGILKVAAARYDTCLFGWLPVSPATVRDWVLWTVGKTKFVHAKLAWQLSGLGRR</sequence>
<name>A0ACB8AHS3_9AGAM</name>
<dbReference type="EMBL" id="MU267659">
    <property type="protein sequence ID" value="KAH7912092.1"/>
    <property type="molecule type" value="Genomic_DNA"/>
</dbReference>
<gene>
    <name evidence="1" type="ORF">BJ138DRAFT_1149128</name>
</gene>
<evidence type="ECO:0000313" key="1">
    <source>
        <dbReference type="EMBL" id="KAH7912092.1"/>
    </source>
</evidence>
<reference evidence="1" key="1">
    <citation type="journal article" date="2021" name="New Phytol.">
        <title>Evolutionary innovations through gain and loss of genes in the ectomycorrhizal Boletales.</title>
        <authorList>
            <person name="Wu G."/>
            <person name="Miyauchi S."/>
            <person name="Morin E."/>
            <person name="Kuo A."/>
            <person name="Drula E."/>
            <person name="Varga T."/>
            <person name="Kohler A."/>
            <person name="Feng B."/>
            <person name="Cao Y."/>
            <person name="Lipzen A."/>
            <person name="Daum C."/>
            <person name="Hundley H."/>
            <person name="Pangilinan J."/>
            <person name="Johnson J."/>
            <person name="Barry K."/>
            <person name="LaButti K."/>
            <person name="Ng V."/>
            <person name="Ahrendt S."/>
            <person name="Min B."/>
            <person name="Choi I.G."/>
            <person name="Park H."/>
            <person name="Plett J.M."/>
            <person name="Magnuson J."/>
            <person name="Spatafora J.W."/>
            <person name="Nagy L.G."/>
            <person name="Henrissat B."/>
            <person name="Grigoriev I.V."/>
            <person name="Yang Z.L."/>
            <person name="Xu J."/>
            <person name="Martin F.M."/>
        </authorList>
    </citation>
    <scope>NUCLEOTIDE SEQUENCE</scope>
    <source>
        <strain evidence="1">ATCC 28755</strain>
    </source>
</reference>
<evidence type="ECO:0000313" key="2">
    <source>
        <dbReference type="Proteomes" id="UP000790377"/>
    </source>
</evidence>
<protein>
    <submittedName>
        <fullName evidence="1">Uncharacterized protein</fullName>
    </submittedName>
</protein>
<keyword evidence="2" id="KW-1185">Reference proteome</keyword>
<organism evidence="1 2">
    <name type="scientific">Hygrophoropsis aurantiaca</name>
    <dbReference type="NCBI Taxonomy" id="72124"/>
    <lineage>
        <taxon>Eukaryota</taxon>
        <taxon>Fungi</taxon>
        <taxon>Dikarya</taxon>
        <taxon>Basidiomycota</taxon>
        <taxon>Agaricomycotina</taxon>
        <taxon>Agaricomycetes</taxon>
        <taxon>Agaricomycetidae</taxon>
        <taxon>Boletales</taxon>
        <taxon>Coniophorineae</taxon>
        <taxon>Hygrophoropsidaceae</taxon>
        <taxon>Hygrophoropsis</taxon>
    </lineage>
</organism>